<sequence length="78" mass="9376">MGNNMGNYCSKICNSENDVFEINMKRDRKEDRIKYDKEIDSFNTEHLKEIDESIKYMENLINEKVETRIIEEILDELP</sequence>
<proteinExistence type="predicted"/>
<dbReference type="EMBL" id="UINC01004190">
    <property type="protein sequence ID" value="SVA12487.1"/>
    <property type="molecule type" value="Genomic_DNA"/>
</dbReference>
<name>A0A381TCR3_9ZZZZ</name>
<accession>A0A381TCR3</accession>
<gene>
    <name evidence="1" type="ORF">METZ01_LOCUS65341</name>
</gene>
<dbReference type="AlphaFoldDB" id="A0A381TCR3"/>
<reference evidence="1" key="1">
    <citation type="submission" date="2018-05" db="EMBL/GenBank/DDBJ databases">
        <authorList>
            <person name="Lanie J.A."/>
            <person name="Ng W.-L."/>
            <person name="Kazmierczak K.M."/>
            <person name="Andrzejewski T.M."/>
            <person name="Davidsen T.M."/>
            <person name="Wayne K.J."/>
            <person name="Tettelin H."/>
            <person name="Glass J.I."/>
            <person name="Rusch D."/>
            <person name="Podicherti R."/>
            <person name="Tsui H.-C.T."/>
            <person name="Winkler M.E."/>
        </authorList>
    </citation>
    <scope>NUCLEOTIDE SEQUENCE</scope>
</reference>
<protein>
    <submittedName>
        <fullName evidence="1">Uncharacterized protein</fullName>
    </submittedName>
</protein>
<evidence type="ECO:0000313" key="1">
    <source>
        <dbReference type="EMBL" id="SVA12487.1"/>
    </source>
</evidence>
<organism evidence="1">
    <name type="scientific">marine metagenome</name>
    <dbReference type="NCBI Taxonomy" id="408172"/>
    <lineage>
        <taxon>unclassified sequences</taxon>
        <taxon>metagenomes</taxon>
        <taxon>ecological metagenomes</taxon>
    </lineage>
</organism>